<dbReference type="RefSeq" id="WP_092509891.1">
    <property type="nucleotide sequence ID" value="NZ_CAWNQB010000034.1"/>
</dbReference>
<feature type="domain" description="N-acetyltransferase" evidence="1">
    <location>
        <begin position="12"/>
        <end position="150"/>
    </location>
</feature>
<accession>A0A1I3PLJ7</accession>
<dbReference type="PANTHER" id="PTHR43233">
    <property type="entry name" value="FAMILY N-ACETYLTRANSFERASE, PUTATIVE (AFU_ORTHOLOGUE AFUA_6G03350)-RELATED"/>
    <property type="match status" value="1"/>
</dbReference>
<reference evidence="4" key="1">
    <citation type="submission" date="2016-10" db="EMBL/GenBank/DDBJ databases">
        <authorList>
            <person name="Varghese N."/>
            <person name="Submissions S."/>
        </authorList>
    </citation>
    <scope>NUCLEOTIDE SEQUENCE [LARGE SCALE GENOMIC DNA]</scope>
    <source>
        <strain evidence="4">DSM 17908</strain>
    </source>
</reference>
<dbReference type="Pfam" id="PF13508">
    <property type="entry name" value="Acetyltransf_7"/>
    <property type="match status" value="1"/>
</dbReference>
<dbReference type="AlphaFoldDB" id="A0A1I3PLJ7"/>
<name>A0A1I3PLJ7_9GAMM</name>
<dbReference type="Proteomes" id="UP000224607">
    <property type="component" value="Unassembled WGS sequence"/>
</dbReference>
<organism evidence="3 4">
    <name type="scientific">Xenorhabdus mauleonii</name>
    <dbReference type="NCBI Taxonomy" id="351675"/>
    <lineage>
        <taxon>Bacteria</taxon>
        <taxon>Pseudomonadati</taxon>
        <taxon>Pseudomonadota</taxon>
        <taxon>Gammaproteobacteria</taxon>
        <taxon>Enterobacterales</taxon>
        <taxon>Morganellaceae</taxon>
        <taxon>Xenorhabdus</taxon>
    </lineage>
</organism>
<dbReference type="STRING" id="351675.SAMN05421680_106187"/>
<reference evidence="2 5" key="3">
    <citation type="journal article" date="2017" name="Nat. Microbiol.">
        <title>Natural product diversity associated with the nematode symbionts Photorhabdus and Xenorhabdus.</title>
        <authorList>
            <person name="Tobias N.J."/>
            <person name="Wolff H."/>
            <person name="Djahanschiri B."/>
            <person name="Grundmann F."/>
            <person name="Kronenwerth M."/>
            <person name="Shi Y.M."/>
            <person name="Simonyi S."/>
            <person name="Grun P."/>
            <person name="Shapiro-Ilan D."/>
            <person name="Pidot S.J."/>
            <person name="Stinear T.P."/>
            <person name="Ebersberger I."/>
            <person name="Bode H.B."/>
        </authorList>
    </citation>
    <scope>NUCLEOTIDE SEQUENCE [LARGE SCALE GENOMIC DNA]</scope>
    <source>
        <strain evidence="2 5">DSM 17908</strain>
    </source>
</reference>
<dbReference type="PANTHER" id="PTHR43233:SF1">
    <property type="entry name" value="FAMILY N-ACETYLTRANSFERASE, PUTATIVE (AFU_ORTHOLOGUE AFUA_6G03350)-RELATED"/>
    <property type="match status" value="1"/>
</dbReference>
<dbReference type="Proteomes" id="UP000198919">
    <property type="component" value="Unassembled WGS sequence"/>
</dbReference>
<dbReference type="SUPFAM" id="SSF55729">
    <property type="entry name" value="Acyl-CoA N-acyltransferases (Nat)"/>
    <property type="match status" value="1"/>
</dbReference>
<evidence type="ECO:0000313" key="3">
    <source>
        <dbReference type="EMBL" id="SFJ22363.1"/>
    </source>
</evidence>
<dbReference type="InterPro" id="IPR016181">
    <property type="entry name" value="Acyl_CoA_acyltransferase"/>
</dbReference>
<dbReference type="EMBL" id="FORG01000006">
    <property type="protein sequence ID" value="SFJ22363.1"/>
    <property type="molecule type" value="Genomic_DNA"/>
</dbReference>
<dbReference type="Gene3D" id="3.40.630.30">
    <property type="match status" value="1"/>
</dbReference>
<dbReference type="OrthoDB" id="3216107at2"/>
<evidence type="ECO:0000259" key="1">
    <source>
        <dbReference type="PROSITE" id="PS51186"/>
    </source>
</evidence>
<evidence type="ECO:0000313" key="2">
    <source>
        <dbReference type="EMBL" id="PHM44760.1"/>
    </source>
</evidence>
<dbReference type="PROSITE" id="PS51186">
    <property type="entry name" value="GNAT"/>
    <property type="match status" value="1"/>
</dbReference>
<protein>
    <submittedName>
        <fullName evidence="3">Acetyltransferase (GNAT) domain-containing protein</fullName>
    </submittedName>
    <submittedName>
        <fullName evidence="2">Histone acetyltransferase</fullName>
    </submittedName>
</protein>
<reference evidence="3" key="2">
    <citation type="submission" date="2016-10" db="EMBL/GenBank/DDBJ databases">
        <authorList>
            <person name="de Groot N.N."/>
        </authorList>
    </citation>
    <scope>NUCLEOTIDE SEQUENCE [LARGE SCALE GENOMIC DNA]</scope>
    <source>
        <strain evidence="3">DSM 17908</strain>
    </source>
</reference>
<sequence length="154" mass="17920">MHENFHWIKEGYKVSTDKSLLNITAIHQFLAHSSGWANGIDHETVKCSIENSLTFGLYKDNTQIGFARFVTDFATFGYLCDVYVLEEYQKQKLGRWLIECCQTHPAIQRLRRIMLVTSTAPWLYEKFGYSPVNSEHHVWQIARPDIYKQGQNGC</sequence>
<evidence type="ECO:0000313" key="4">
    <source>
        <dbReference type="Proteomes" id="UP000198919"/>
    </source>
</evidence>
<evidence type="ECO:0000313" key="5">
    <source>
        <dbReference type="Proteomes" id="UP000224607"/>
    </source>
</evidence>
<keyword evidence="3" id="KW-0808">Transferase</keyword>
<gene>
    <name evidence="3" type="ORF">SAMN05421680_106187</name>
    <name evidence="2" type="ORF">Xmau_01474</name>
</gene>
<dbReference type="InterPro" id="IPR053144">
    <property type="entry name" value="Acetyltransferase_Butenolide"/>
</dbReference>
<dbReference type="EMBL" id="NITY01000004">
    <property type="protein sequence ID" value="PHM44760.1"/>
    <property type="molecule type" value="Genomic_DNA"/>
</dbReference>
<dbReference type="CDD" id="cd04301">
    <property type="entry name" value="NAT_SF"/>
    <property type="match status" value="1"/>
</dbReference>
<keyword evidence="5" id="KW-1185">Reference proteome</keyword>
<dbReference type="InterPro" id="IPR000182">
    <property type="entry name" value="GNAT_dom"/>
</dbReference>
<proteinExistence type="predicted"/>
<dbReference type="GO" id="GO:0016747">
    <property type="term" value="F:acyltransferase activity, transferring groups other than amino-acyl groups"/>
    <property type="evidence" value="ECO:0007669"/>
    <property type="project" value="InterPro"/>
</dbReference>